<keyword evidence="2" id="KW-1133">Transmembrane helix</keyword>
<feature type="transmembrane region" description="Helical" evidence="2">
    <location>
        <begin position="140"/>
        <end position="162"/>
    </location>
</feature>
<feature type="transmembrane region" description="Helical" evidence="2">
    <location>
        <begin position="21"/>
        <end position="42"/>
    </location>
</feature>
<proteinExistence type="predicted"/>
<feature type="compositionally biased region" description="Polar residues" evidence="1">
    <location>
        <begin position="286"/>
        <end position="301"/>
    </location>
</feature>
<feature type="transmembrane region" description="Helical" evidence="2">
    <location>
        <begin position="95"/>
        <end position="120"/>
    </location>
</feature>
<dbReference type="RefSeq" id="WP_126596640.1">
    <property type="nucleotide sequence ID" value="NZ_BIFQ01000001.1"/>
</dbReference>
<gene>
    <name evidence="3" type="ORF">KDAU_29360</name>
</gene>
<feature type="region of interest" description="Disordered" evidence="1">
    <location>
        <begin position="269"/>
        <end position="315"/>
    </location>
</feature>
<organism evidence="3 4">
    <name type="scientific">Dictyobacter aurantiacus</name>
    <dbReference type="NCBI Taxonomy" id="1936993"/>
    <lineage>
        <taxon>Bacteria</taxon>
        <taxon>Bacillati</taxon>
        <taxon>Chloroflexota</taxon>
        <taxon>Ktedonobacteria</taxon>
        <taxon>Ktedonobacterales</taxon>
        <taxon>Dictyobacteraceae</taxon>
        <taxon>Dictyobacter</taxon>
    </lineage>
</organism>
<feature type="compositionally biased region" description="Pro residues" evidence="1">
    <location>
        <begin position="269"/>
        <end position="278"/>
    </location>
</feature>
<accession>A0A401ZFG6</accession>
<evidence type="ECO:0000313" key="3">
    <source>
        <dbReference type="EMBL" id="GCE05607.1"/>
    </source>
</evidence>
<protein>
    <submittedName>
        <fullName evidence="3">Uncharacterized protein</fullName>
    </submittedName>
</protein>
<evidence type="ECO:0000256" key="2">
    <source>
        <dbReference type="SAM" id="Phobius"/>
    </source>
</evidence>
<feature type="transmembrane region" description="Helical" evidence="2">
    <location>
        <begin position="62"/>
        <end position="83"/>
    </location>
</feature>
<keyword evidence="2" id="KW-0472">Membrane</keyword>
<evidence type="ECO:0000256" key="1">
    <source>
        <dbReference type="SAM" id="MobiDB-lite"/>
    </source>
</evidence>
<reference evidence="4" key="1">
    <citation type="submission" date="2018-12" db="EMBL/GenBank/DDBJ databases">
        <title>Tengunoibacter tsumagoiensis gen. nov., sp. nov., Dictyobacter kobayashii sp. nov., D. alpinus sp. nov., and D. joshuensis sp. nov. and description of Dictyobacteraceae fam. nov. within the order Ktedonobacterales isolated from Tengu-no-mugimeshi.</title>
        <authorList>
            <person name="Wang C.M."/>
            <person name="Zheng Y."/>
            <person name="Sakai Y."/>
            <person name="Toyoda A."/>
            <person name="Minakuchi Y."/>
            <person name="Abe K."/>
            <person name="Yokota A."/>
            <person name="Yabe S."/>
        </authorList>
    </citation>
    <scope>NUCLEOTIDE SEQUENCE [LARGE SCALE GENOMIC DNA]</scope>
    <source>
        <strain evidence="4">S-27</strain>
    </source>
</reference>
<sequence length="330" mass="35455">MAVEKFKVNLRSMIGIHQNRERFDVLLTVVLPLFLMVVSSYTNAWAFTGGHLALDSAEIANTLIATFKGLFVEALVFCFFRFVKILCSLGWRYTIAALVPFLVGLFGVVVSAGCGLAWAAKSGEMNFLVGAVSTYMSPSLANVFKAGMGMLFPVALAVLAVYDPKHMIKEHMESGSELAVMAMKVENAEHHQNMLREAQKVANQDQSIKEAYKRMAANNAQQAVTYAEQGDYSFGLKTEPLQPSARHQSSVTRITPAVAAPALAAPQAPPFPGLPVPNQPTIIPGQVTQNAPFTGTTQQLNVGGPPVAIPPAPPQKQGLFGQLANWAAGN</sequence>
<dbReference type="AlphaFoldDB" id="A0A401ZFG6"/>
<dbReference type="Proteomes" id="UP000287224">
    <property type="component" value="Unassembled WGS sequence"/>
</dbReference>
<keyword evidence="4" id="KW-1185">Reference proteome</keyword>
<dbReference type="EMBL" id="BIFQ01000001">
    <property type="protein sequence ID" value="GCE05607.1"/>
    <property type="molecule type" value="Genomic_DNA"/>
</dbReference>
<comment type="caution">
    <text evidence="3">The sequence shown here is derived from an EMBL/GenBank/DDBJ whole genome shotgun (WGS) entry which is preliminary data.</text>
</comment>
<name>A0A401ZFG6_9CHLR</name>
<keyword evidence="2" id="KW-0812">Transmembrane</keyword>
<dbReference type="OrthoDB" id="164213at2"/>
<evidence type="ECO:0000313" key="4">
    <source>
        <dbReference type="Proteomes" id="UP000287224"/>
    </source>
</evidence>